<name>A0A0D0CSF0_9AGAM</name>
<gene>
    <name evidence="1" type="ORF">PAXRUDRAFT_164312</name>
</gene>
<reference evidence="1 2" key="1">
    <citation type="submission" date="2014-04" db="EMBL/GenBank/DDBJ databases">
        <authorList>
            <consortium name="DOE Joint Genome Institute"/>
            <person name="Kuo A."/>
            <person name="Kohler A."/>
            <person name="Jargeat P."/>
            <person name="Nagy L.G."/>
            <person name="Floudas D."/>
            <person name="Copeland A."/>
            <person name="Barry K.W."/>
            <person name="Cichocki N."/>
            <person name="Veneault-Fourrey C."/>
            <person name="LaButti K."/>
            <person name="Lindquist E.A."/>
            <person name="Lipzen A."/>
            <person name="Lundell T."/>
            <person name="Morin E."/>
            <person name="Murat C."/>
            <person name="Sun H."/>
            <person name="Tunlid A."/>
            <person name="Henrissat B."/>
            <person name="Grigoriev I.V."/>
            <person name="Hibbett D.S."/>
            <person name="Martin F."/>
            <person name="Nordberg H.P."/>
            <person name="Cantor M.N."/>
            <person name="Hua S.X."/>
        </authorList>
    </citation>
    <scope>NUCLEOTIDE SEQUENCE [LARGE SCALE GENOMIC DNA]</scope>
    <source>
        <strain evidence="1 2">Ve08.2h10</strain>
    </source>
</reference>
<evidence type="ECO:0000313" key="1">
    <source>
        <dbReference type="EMBL" id="KIK78308.1"/>
    </source>
</evidence>
<dbReference type="AlphaFoldDB" id="A0A0D0CSF0"/>
<sequence>MTRACLQIEERAQAASPHVPYQFLMHKQLRELLRNTTKELNEYKLKTLALCRKLSTMVNRLGDLKRLIMAVATSDHPRISHLVSVTLQQGASWRAIVRMLEGAVEKLSSSRGYSDKDFQIARLVKVLGGPKLHYALHHALGIPSLSTTEQHFDKRVLKPSLGTVKVTEINENIESFFGKHRSWPKHGHNLQMDELAINEVAFYDKACNSIGGLCRDHAHLVDLKIIDYDAVLTASEAVHGENPVLHYGKEATVAAIAPFSRDDYSPLPVLVSSTCKAETAD</sequence>
<organism evidence="1 2">
    <name type="scientific">Paxillus rubicundulus Ve08.2h10</name>
    <dbReference type="NCBI Taxonomy" id="930991"/>
    <lineage>
        <taxon>Eukaryota</taxon>
        <taxon>Fungi</taxon>
        <taxon>Dikarya</taxon>
        <taxon>Basidiomycota</taxon>
        <taxon>Agaricomycotina</taxon>
        <taxon>Agaricomycetes</taxon>
        <taxon>Agaricomycetidae</taxon>
        <taxon>Boletales</taxon>
        <taxon>Paxilineae</taxon>
        <taxon>Paxillaceae</taxon>
        <taxon>Paxillus</taxon>
    </lineage>
</organism>
<evidence type="ECO:0000313" key="2">
    <source>
        <dbReference type="Proteomes" id="UP000054538"/>
    </source>
</evidence>
<keyword evidence="2" id="KW-1185">Reference proteome</keyword>
<reference evidence="2" key="2">
    <citation type="submission" date="2015-01" db="EMBL/GenBank/DDBJ databases">
        <title>Evolutionary Origins and Diversification of the Mycorrhizal Mutualists.</title>
        <authorList>
            <consortium name="DOE Joint Genome Institute"/>
            <consortium name="Mycorrhizal Genomics Consortium"/>
            <person name="Kohler A."/>
            <person name="Kuo A."/>
            <person name="Nagy L.G."/>
            <person name="Floudas D."/>
            <person name="Copeland A."/>
            <person name="Barry K.W."/>
            <person name="Cichocki N."/>
            <person name="Veneault-Fourrey C."/>
            <person name="LaButti K."/>
            <person name="Lindquist E.A."/>
            <person name="Lipzen A."/>
            <person name="Lundell T."/>
            <person name="Morin E."/>
            <person name="Murat C."/>
            <person name="Riley R."/>
            <person name="Ohm R."/>
            <person name="Sun H."/>
            <person name="Tunlid A."/>
            <person name="Henrissat B."/>
            <person name="Grigoriev I.V."/>
            <person name="Hibbett D.S."/>
            <person name="Martin F."/>
        </authorList>
    </citation>
    <scope>NUCLEOTIDE SEQUENCE [LARGE SCALE GENOMIC DNA]</scope>
    <source>
        <strain evidence="2">Ve08.2h10</strain>
    </source>
</reference>
<dbReference type="HOGENOM" id="CLU_990793_0_0_1"/>
<accession>A0A0D0CSF0</accession>
<proteinExistence type="predicted"/>
<dbReference type="EMBL" id="KN826632">
    <property type="protein sequence ID" value="KIK78308.1"/>
    <property type="molecule type" value="Genomic_DNA"/>
</dbReference>
<dbReference type="OrthoDB" id="3063776at2759"/>
<protein>
    <submittedName>
        <fullName evidence="1">Uncharacterized protein</fullName>
    </submittedName>
</protein>
<dbReference type="Proteomes" id="UP000054538">
    <property type="component" value="Unassembled WGS sequence"/>
</dbReference>
<dbReference type="InParanoid" id="A0A0D0CSF0"/>